<dbReference type="Proteomes" id="UP000055854">
    <property type="component" value="Unassembled WGS sequence"/>
</dbReference>
<protein>
    <submittedName>
        <fullName evidence="2">Uncharacterized protein</fullName>
    </submittedName>
</protein>
<evidence type="ECO:0000313" key="3">
    <source>
        <dbReference type="Proteomes" id="UP000055854"/>
    </source>
</evidence>
<feature type="compositionally biased region" description="Low complexity" evidence="1">
    <location>
        <begin position="7"/>
        <end position="17"/>
    </location>
</feature>
<reference evidence="2 3" key="1">
    <citation type="submission" date="2015-11" db="EMBL/GenBank/DDBJ databases">
        <title>Long Read and Single Molecule DNA Sequencing Simplifies Genome Assembly and TAL Effector Gene Analysis of Xanthomonas translucens.</title>
        <authorList>
            <person name="Peng Z."/>
            <person name="Hu Y."/>
            <person name="Xie J."/>
            <person name="Potnis N."/>
            <person name="Akhunova A."/>
            <person name="Jones J."/>
            <person name="Liu Z."/>
            <person name="White F."/>
            <person name="Liu S."/>
        </authorList>
    </citation>
    <scope>NUCLEOTIDE SEQUENCE [LARGE SCALE GENOMIC DNA]</scope>
    <source>
        <strain evidence="2 3">B1</strain>
    </source>
</reference>
<sequence length="96" mass="10011">MEESDVEVSVSPVASDDGGSVEVQGTLGDDSVMNFAAVDGAGKDVFGGKDVVFGVEEDDAGDFVRQVGAAGDQVAAGLPGLWMWPSRWRRCSKMVT</sequence>
<accession>A0A125PWM4</accession>
<gene>
    <name evidence="2" type="ORF">ATB53_08830</name>
</gene>
<evidence type="ECO:0000256" key="1">
    <source>
        <dbReference type="SAM" id="MobiDB-lite"/>
    </source>
</evidence>
<dbReference type="AlphaFoldDB" id="A0A125PWM4"/>
<feature type="region of interest" description="Disordered" evidence="1">
    <location>
        <begin position="1"/>
        <end position="25"/>
    </location>
</feature>
<dbReference type="EMBL" id="LNTA01000018">
    <property type="protein sequence ID" value="KWV16882.1"/>
    <property type="molecule type" value="Genomic_DNA"/>
</dbReference>
<name>A0A125PWM4_XANCT</name>
<comment type="caution">
    <text evidence="2">The sequence shown here is derived from an EMBL/GenBank/DDBJ whole genome shotgun (WGS) entry which is preliminary data.</text>
</comment>
<evidence type="ECO:0000313" key="2">
    <source>
        <dbReference type="EMBL" id="KWV16882.1"/>
    </source>
</evidence>
<proteinExistence type="predicted"/>
<organism evidence="2 3">
    <name type="scientific">Xanthomonas campestris pv. translucens</name>
    <dbReference type="NCBI Taxonomy" id="343"/>
    <lineage>
        <taxon>Bacteria</taxon>
        <taxon>Pseudomonadati</taxon>
        <taxon>Pseudomonadota</taxon>
        <taxon>Gammaproteobacteria</taxon>
        <taxon>Lysobacterales</taxon>
        <taxon>Lysobacteraceae</taxon>
        <taxon>Xanthomonas</taxon>
        <taxon>Xanthomonas translucens group</taxon>
    </lineage>
</organism>